<dbReference type="PANTHER" id="PTHR46825">
    <property type="entry name" value="D-ALANYL-D-ALANINE-CARBOXYPEPTIDASE/ENDOPEPTIDASE AMPH"/>
    <property type="match status" value="1"/>
</dbReference>
<dbReference type="Proteomes" id="UP000386847">
    <property type="component" value="Chromosome"/>
</dbReference>
<accession>A0A5Q2FAB8</accession>
<keyword evidence="3" id="KW-0378">Hydrolase</keyword>
<protein>
    <submittedName>
        <fullName evidence="3">Serine hydrolase</fullName>
    </submittedName>
</protein>
<dbReference type="Gene3D" id="3.40.710.10">
    <property type="entry name" value="DD-peptidase/beta-lactamase superfamily"/>
    <property type="match status" value="1"/>
</dbReference>
<dbReference type="SUPFAM" id="SSF56601">
    <property type="entry name" value="beta-lactamase/transpeptidase-like"/>
    <property type="match status" value="1"/>
</dbReference>
<dbReference type="InterPro" id="IPR001466">
    <property type="entry name" value="Beta-lactam-related"/>
</dbReference>
<dbReference type="InterPro" id="IPR056008">
    <property type="entry name" value="DUF7586"/>
</dbReference>
<sequence length="249" mass="26261">MTDYRAMAPAGALWSTPSDLVRFGTWTLGGSGDGPDLLPADLLAQMHEPRALADTPGSPWVSAHGLGLQVVNTGETRRWGHGGSVPGFTAELWCDPGTGDVVAVCASATHPLGAAHGLLDLLAATEPPTPARYALDPAQADVVDLCGVWYWGPNPYTLSALPAAGPGRSVRLALAPLGGGRRETTFERLPLRGWVGMAGDYWLGEQLLPLTRAGEETPYALDIGTFRFTRSPYEPGTGTPGAHPEDAWR</sequence>
<proteinExistence type="predicted"/>
<organism evidence="3 4">
    <name type="scientific">Raineyella fluvialis</name>
    <dbReference type="NCBI Taxonomy" id="2662261"/>
    <lineage>
        <taxon>Bacteria</taxon>
        <taxon>Bacillati</taxon>
        <taxon>Actinomycetota</taxon>
        <taxon>Actinomycetes</taxon>
        <taxon>Propionibacteriales</taxon>
        <taxon>Propionibacteriaceae</taxon>
        <taxon>Raineyella</taxon>
    </lineage>
</organism>
<keyword evidence="4" id="KW-1185">Reference proteome</keyword>
<evidence type="ECO:0000313" key="3">
    <source>
        <dbReference type="EMBL" id="QGF23862.1"/>
    </source>
</evidence>
<name>A0A5Q2FAB8_9ACTN</name>
<dbReference type="Pfam" id="PF24491">
    <property type="entry name" value="DUF7586"/>
    <property type="match status" value="1"/>
</dbReference>
<dbReference type="PANTHER" id="PTHR46825:SF9">
    <property type="entry name" value="BETA-LACTAMASE-RELATED DOMAIN-CONTAINING PROTEIN"/>
    <property type="match status" value="1"/>
</dbReference>
<evidence type="ECO:0000259" key="1">
    <source>
        <dbReference type="Pfam" id="PF00144"/>
    </source>
</evidence>
<reference evidence="3 4" key="1">
    <citation type="submission" date="2019-10" db="EMBL/GenBank/DDBJ databases">
        <title>Genomic analysis of Raineyella sp. CBA3103.</title>
        <authorList>
            <person name="Roh S.W."/>
        </authorList>
    </citation>
    <scope>NUCLEOTIDE SEQUENCE [LARGE SCALE GENOMIC DNA]</scope>
    <source>
        <strain evidence="3 4">CBA3103</strain>
    </source>
</reference>
<dbReference type="InterPro" id="IPR012338">
    <property type="entry name" value="Beta-lactam/transpept-like"/>
</dbReference>
<dbReference type="EMBL" id="CP045725">
    <property type="protein sequence ID" value="QGF23862.1"/>
    <property type="molecule type" value="Genomic_DNA"/>
</dbReference>
<gene>
    <name evidence="3" type="ORF">Rai3103_09445</name>
</gene>
<feature type="domain" description="DUF7586" evidence="2">
    <location>
        <begin position="139"/>
        <end position="230"/>
    </location>
</feature>
<dbReference type="GO" id="GO:0016787">
    <property type="term" value="F:hydrolase activity"/>
    <property type="evidence" value="ECO:0007669"/>
    <property type="project" value="UniProtKB-KW"/>
</dbReference>
<evidence type="ECO:0000313" key="4">
    <source>
        <dbReference type="Proteomes" id="UP000386847"/>
    </source>
</evidence>
<feature type="domain" description="Beta-lactamase-related" evidence="1">
    <location>
        <begin position="7"/>
        <end position="116"/>
    </location>
</feature>
<dbReference type="InterPro" id="IPR050491">
    <property type="entry name" value="AmpC-like"/>
</dbReference>
<dbReference type="Pfam" id="PF00144">
    <property type="entry name" value="Beta-lactamase"/>
    <property type="match status" value="1"/>
</dbReference>
<dbReference type="KEGG" id="rain:Rai3103_09445"/>
<dbReference type="AlphaFoldDB" id="A0A5Q2FAB8"/>
<evidence type="ECO:0000259" key="2">
    <source>
        <dbReference type="Pfam" id="PF24491"/>
    </source>
</evidence>